<dbReference type="InterPro" id="IPR000073">
    <property type="entry name" value="AB_hydrolase_1"/>
</dbReference>
<organism evidence="3">
    <name type="scientific">Caldilineaceae bacterium SB0662_bin_9</name>
    <dbReference type="NCBI Taxonomy" id="2605258"/>
    <lineage>
        <taxon>Bacteria</taxon>
        <taxon>Bacillati</taxon>
        <taxon>Chloroflexota</taxon>
        <taxon>Caldilineae</taxon>
        <taxon>Caldilineales</taxon>
        <taxon>Caldilineaceae</taxon>
    </lineage>
</organism>
<feature type="compositionally biased region" description="Polar residues" evidence="1">
    <location>
        <begin position="1"/>
        <end position="15"/>
    </location>
</feature>
<feature type="domain" description="AB hydrolase-1" evidence="2">
    <location>
        <begin position="50"/>
        <end position="301"/>
    </location>
</feature>
<gene>
    <name evidence="3" type="ORF">F4Y08_13865</name>
</gene>
<dbReference type="AlphaFoldDB" id="A0A6B1DVP5"/>
<dbReference type="InterPro" id="IPR029058">
    <property type="entry name" value="AB_hydrolase_fold"/>
</dbReference>
<evidence type="ECO:0000256" key="1">
    <source>
        <dbReference type="SAM" id="MobiDB-lite"/>
    </source>
</evidence>
<reference evidence="3" key="1">
    <citation type="submission" date="2019-09" db="EMBL/GenBank/DDBJ databases">
        <title>Characterisation of the sponge microbiome using genome-centric metagenomics.</title>
        <authorList>
            <person name="Engelberts J.P."/>
            <person name="Robbins S.J."/>
            <person name="De Goeij J.M."/>
            <person name="Aranda M."/>
            <person name="Bell S.C."/>
            <person name="Webster N.S."/>
        </authorList>
    </citation>
    <scope>NUCLEOTIDE SEQUENCE</scope>
    <source>
        <strain evidence="3">SB0662_bin_9</strain>
    </source>
</reference>
<name>A0A6B1DVP5_9CHLR</name>
<protein>
    <submittedName>
        <fullName evidence="3">Alpha/beta hydrolase</fullName>
    </submittedName>
</protein>
<dbReference type="Pfam" id="PF12697">
    <property type="entry name" value="Abhydrolase_6"/>
    <property type="match status" value="1"/>
</dbReference>
<accession>A0A6B1DVP5</accession>
<keyword evidence="3" id="KW-0378">Hydrolase</keyword>
<feature type="region of interest" description="Disordered" evidence="1">
    <location>
        <begin position="1"/>
        <end position="21"/>
    </location>
</feature>
<dbReference type="GO" id="GO:0016787">
    <property type="term" value="F:hydrolase activity"/>
    <property type="evidence" value="ECO:0007669"/>
    <property type="project" value="UniProtKB-KW"/>
</dbReference>
<dbReference type="EMBL" id="VXPY01000094">
    <property type="protein sequence ID" value="MYD91401.1"/>
    <property type="molecule type" value="Genomic_DNA"/>
</dbReference>
<dbReference type="SUPFAM" id="SSF53474">
    <property type="entry name" value="alpha/beta-Hydrolases"/>
    <property type="match status" value="1"/>
</dbReference>
<comment type="caution">
    <text evidence="3">The sequence shown here is derived from an EMBL/GenBank/DDBJ whole genome shotgun (WGS) entry which is preliminary data.</text>
</comment>
<evidence type="ECO:0000313" key="3">
    <source>
        <dbReference type="EMBL" id="MYD91401.1"/>
    </source>
</evidence>
<sequence length="313" mass="35067">MKNASSVLRPSSTRDTGIELPEPASLIQATSDEDTVIHVRRHGNPAGPRVVLSHGNGLAIDAYYPFWSLLLDEFDVLVFDLRSHGWNDRGSLREHTVVSFVRDHDAVLKAIGDRWGNKPVIGLYHSVACLAPLLSEELSTHYAGLVLFDPPIARRLKPTFQAFEEAITKAERGIRRRAHRFDSIEQFVELLGFVPMFRNLVSGGRELIAQTTLQPLADDMGYELRCPPEYEAQIAAYAGVLAVMVDYTTLERPVKVLGADPTMPSAYLPATHVSDFVTVDYDFLPETTHFLQLEQPDACRDVVIEFLRERNLV</sequence>
<dbReference type="Gene3D" id="3.40.50.1820">
    <property type="entry name" value="alpha/beta hydrolase"/>
    <property type="match status" value="1"/>
</dbReference>
<proteinExistence type="predicted"/>
<evidence type="ECO:0000259" key="2">
    <source>
        <dbReference type="Pfam" id="PF12697"/>
    </source>
</evidence>